<dbReference type="InterPro" id="IPR011990">
    <property type="entry name" value="TPR-like_helical_dom_sf"/>
</dbReference>
<dbReference type="AlphaFoldDB" id="A0A815ET78"/>
<dbReference type="SUPFAM" id="SSF48452">
    <property type="entry name" value="TPR-like"/>
    <property type="match status" value="1"/>
</dbReference>
<dbReference type="Pfam" id="PF13516">
    <property type="entry name" value="LRR_6"/>
    <property type="match status" value="2"/>
</dbReference>
<evidence type="ECO:0000256" key="1">
    <source>
        <dbReference type="SAM" id="MobiDB-lite"/>
    </source>
</evidence>
<dbReference type="Pfam" id="PF06041">
    <property type="entry name" value="DUF924"/>
    <property type="match status" value="1"/>
</dbReference>
<feature type="domain" description="Serine hydrolase" evidence="2">
    <location>
        <begin position="273"/>
        <end position="471"/>
    </location>
</feature>
<dbReference type="GO" id="GO:0048471">
    <property type="term" value="C:perinuclear region of cytoplasm"/>
    <property type="evidence" value="ECO:0007669"/>
    <property type="project" value="TreeGrafter"/>
</dbReference>
<dbReference type="GO" id="GO:0005829">
    <property type="term" value="C:cytosol"/>
    <property type="evidence" value="ECO:0007669"/>
    <property type="project" value="TreeGrafter"/>
</dbReference>
<dbReference type="InterPro" id="IPR029058">
    <property type="entry name" value="AB_hydrolase_fold"/>
</dbReference>
<dbReference type="Gene3D" id="3.40.50.1820">
    <property type="entry name" value="alpha/beta hydrolase"/>
    <property type="match status" value="1"/>
</dbReference>
<sequence>KMTAIVAQPISSTLLVCRSPDLPLQNEDLSTSALAIDDQSIINTIYNYWFGDNVNTWSKSYPLLTKLWFKFQRDTDREIQEKFEKYLIEASNKDGDIYKRWQSTCRGKIVLILLFDQFSRNIYRGTPDMFKYDQLALDLTLEIVNEQHVTLYSSPERIFLYFPLIHSENLIYTTKGVQLMNDLPSSITQRDLRKRYLSIARATKTHQHIIELFGRYPHRNQLLGRQSTKDEEDYLKTARNEFIKSVQSMKPPSPLENTTTNNTSPTPALQTEQPLKILVLHSFRQNANSLRRTTKKLVKLLKGIATFYFANAPLPYNPTGEIKLELLSAFGDGNLPETSYQRQWWNASKDNRSYHHLDVSIHYIDQLFKSDGPFDGILGFSQGGALTGILCGLQPFSNISFRFAILISGFPSRADVHEQIMKPNYIQNFPSLHIYGTKDELVDNERTLRLASVFKDAIIVSHSGGHFTPNKWPSLDIKSFLIEQQKSLNANKQMIKASIDQQQLFATFHEKIEATIFNHQKQSSQISARNRMKSKESNLTHISPVGLSKQIDETTIDKLIKEIDDYLFDDILLLIWCKRTTFHNPEPKDDDLTFFRYWILLYLKKPDQMLTYLDTIPKYGSWADLKTLSVCANQMKTDTEKQLLENLQQACVKMFGEQLKRDYRLVLRQPDDYLNDKEEIQDIKPQEWLTNCAKEAPRIGNNRYNYSTDIAKYLHPISINVVDQKQLDAEKGYCYQYYKRLLTAVCQILQKASPSFVDEQMKARNRKDRALQYTKEQREQLLNAEPSSYVLQPEAEPVVPCPLEELEPLLEHMSLDKGGPIDDQSIVFPRGAIMTGGRLDLCKQVVGPEGIQPLLNAMKYSSVIHRLLLGNNIVGIVGARGIADYIRNNHDSKIDTWYIAGNNFDGDCMALICDALTSDTKVKALWLKRNPILAAGVGHISKMLELNKYLQTLDLLNTGLLDDGCEILFNGLKSNQTLKHLYIDTNGLTVKSGRVIRAHLELGYNHLETLYLCCNQMGDQGTIEIAAGLKHDKCLKRLGLASNCVGADGAKALADALSNHPSLEQLNLGYMKATILLGGLDNVIGDQGAVEIARLIRSNNHIRSIDLTFNGISQKGLSQVKDALKENKILTTFKLLQYGQVHNEITKEEIVSMLERNKMEWGKQILRDDPTKTEYDWIKLGEKLNEQINFPQHVMEIISYYRTH</sequence>
<evidence type="ECO:0000313" key="4">
    <source>
        <dbReference type="EMBL" id="CAF4157684.1"/>
    </source>
</evidence>
<dbReference type="InterPro" id="IPR027038">
    <property type="entry name" value="RanGap"/>
</dbReference>
<dbReference type="GO" id="GO:0005096">
    <property type="term" value="F:GTPase activator activity"/>
    <property type="evidence" value="ECO:0007669"/>
    <property type="project" value="UniProtKB-KW"/>
</dbReference>
<dbReference type="InterPro" id="IPR005645">
    <property type="entry name" value="FSH-like_dom"/>
</dbReference>
<keyword evidence="5" id="KW-1185">Reference proteome</keyword>
<evidence type="ECO:0000313" key="3">
    <source>
        <dbReference type="EMBL" id="CAF1315822.1"/>
    </source>
</evidence>
<proteinExistence type="predicted"/>
<dbReference type="EMBL" id="CAJOBC010045090">
    <property type="protein sequence ID" value="CAF4157684.1"/>
    <property type="molecule type" value="Genomic_DNA"/>
</dbReference>
<accession>A0A815ET78</accession>
<reference evidence="3" key="1">
    <citation type="submission" date="2021-02" db="EMBL/GenBank/DDBJ databases">
        <authorList>
            <person name="Nowell W R."/>
        </authorList>
    </citation>
    <scope>NUCLEOTIDE SEQUENCE</scope>
</reference>
<dbReference type="Gene3D" id="3.80.10.10">
    <property type="entry name" value="Ribonuclease Inhibitor"/>
    <property type="match status" value="3"/>
</dbReference>
<dbReference type="Gene3D" id="1.20.58.320">
    <property type="entry name" value="TPR-like"/>
    <property type="match status" value="1"/>
</dbReference>
<dbReference type="SMART" id="SM00368">
    <property type="entry name" value="LRR_RI"/>
    <property type="match status" value="8"/>
</dbReference>
<dbReference type="SUPFAM" id="SSF53474">
    <property type="entry name" value="alpha/beta-Hydrolases"/>
    <property type="match status" value="1"/>
</dbReference>
<dbReference type="InterPro" id="IPR001611">
    <property type="entry name" value="Leu-rich_rpt"/>
</dbReference>
<name>A0A815ET78_9BILA</name>
<gene>
    <name evidence="3" type="ORF">GPM918_LOCUS29225</name>
    <name evidence="4" type="ORF">SRO942_LOCUS29791</name>
</gene>
<dbReference type="EMBL" id="CAJNOQ010013170">
    <property type="protein sequence ID" value="CAF1315822.1"/>
    <property type="molecule type" value="Genomic_DNA"/>
</dbReference>
<dbReference type="Proteomes" id="UP000663829">
    <property type="component" value="Unassembled WGS sequence"/>
</dbReference>
<dbReference type="InterPro" id="IPR032675">
    <property type="entry name" value="LRR_dom_sf"/>
</dbReference>
<protein>
    <recommendedName>
        <fullName evidence="2">Serine hydrolase domain-containing protein</fullName>
    </recommendedName>
</protein>
<dbReference type="OrthoDB" id="414698at2759"/>
<comment type="caution">
    <text evidence="3">The sequence shown here is derived from an EMBL/GenBank/DDBJ whole genome shotgun (WGS) entry which is preliminary data.</text>
</comment>
<dbReference type="GO" id="GO:0031267">
    <property type="term" value="F:small GTPase binding"/>
    <property type="evidence" value="ECO:0007669"/>
    <property type="project" value="TreeGrafter"/>
</dbReference>
<dbReference type="PANTHER" id="PTHR24113">
    <property type="entry name" value="RAN GTPASE-ACTIVATING PROTEIN 1"/>
    <property type="match status" value="1"/>
</dbReference>
<dbReference type="GO" id="GO:0006913">
    <property type="term" value="P:nucleocytoplasmic transport"/>
    <property type="evidence" value="ECO:0007669"/>
    <property type="project" value="TreeGrafter"/>
</dbReference>
<evidence type="ECO:0000313" key="5">
    <source>
        <dbReference type="Proteomes" id="UP000663829"/>
    </source>
</evidence>
<feature type="region of interest" description="Disordered" evidence="1">
    <location>
        <begin position="246"/>
        <end position="268"/>
    </location>
</feature>
<dbReference type="Gene3D" id="1.25.40.10">
    <property type="entry name" value="Tetratricopeptide repeat domain"/>
    <property type="match status" value="1"/>
</dbReference>
<dbReference type="InterPro" id="IPR010323">
    <property type="entry name" value="DUF924"/>
</dbReference>
<dbReference type="GO" id="GO:0005634">
    <property type="term" value="C:nucleus"/>
    <property type="evidence" value="ECO:0007669"/>
    <property type="project" value="TreeGrafter"/>
</dbReference>
<feature type="non-terminal residue" evidence="3">
    <location>
        <position position="1"/>
    </location>
</feature>
<dbReference type="Proteomes" id="UP000681722">
    <property type="component" value="Unassembled WGS sequence"/>
</dbReference>
<feature type="compositionally biased region" description="Low complexity" evidence="1">
    <location>
        <begin position="255"/>
        <end position="267"/>
    </location>
</feature>
<dbReference type="SUPFAM" id="SSF52047">
    <property type="entry name" value="RNI-like"/>
    <property type="match status" value="1"/>
</dbReference>
<organism evidence="3 5">
    <name type="scientific">Didymodactylos carnosus</name>
    <dbReference type="NCBI Taxonomy" id="1234261"/>
    <lineage>
        <taxon>Eukaryota</taxon>
        <taxon>Metazoa</taxon>
        <taxon>Spiralia</taxon>
        <taxon>Gnathifera</taxon>
        <taxon>Rotifera</taxon>
        <taxon>Eurotatoria</taxon>
        <taxon>Bdelloidea</taxon>
        <taxon>Philodinida</taxon>
        <taxon>Philodinidae</taxon>
        <taxon>Didymodactylos</taxon>
    </lineage>
</organism>
<evidence type="ECO:0000259" key="2">
    <source>
        <dbReference type="Pfam" id="PF03959"/>
    </source>
</evidence>
<dbReference type="Pfam" id="PF03959">
    <property type="entry name" value="FSH1"/>
    <property type="match status" value="1"/>
</dbReference>